<name>A0ABQ2H498_9PSED</name>
<dbReference type="InterPro" id="IPR041468">
    <property type="entry name" value="HTH_ParB/Spo0J"/>
</dbReference>
<dbReference type="PANTHER" id="PTHR33375:SF1">
    <property type="entry name" value="CHROMOSOME-PARTITIONING PROTEIN PARB-RELATED"/>
    <property type="match status" value="1"/>
</dbReference>
<dbReference type="InterPro" id="IPR036086">
    <property type="entry name" value="ParB/Sulfiredoxin_sf"/>
</dbReference>
<dbReference type="Pfam" id="PF17762">
    <property type="entry name" value="HTH_ParB"/>
    <property type="match status" value="1"/>
</dbReference>
<evidence type="ECO:0000256" key="3">
    <source>
        <dbReference type="SAM" id="MobiDB-lite"/>
    </source>
</evidence>
<comment type="caution">
    <text evidence="5">The sequence shown here is derived from an EMBL/GenBank/DDBJ whole genome shotgun (WGS) entry which is preliminary data.</text>
</comment>
<keyword evidence="6" id="KW-1185">Reference proteome</keyword>
<dbReference type="SMART" id="SM00470">
    <property type="entry name" value="ParB"/>
    <property type="match status" value="1"/>
</dbReference>
<feature type="compositionally biased region" description="Low complexity" evidence="3">
    <location>
        <begin position="40"/>
        <end position="59"/>
    </location>
</feature>
<organism evidence="5 6">
    <name type="scientific">Pseudomonas asuensis</name>
    <dbReference type="NCBI Taxonomy" id="1825787"/>
    <lineage>
        <taxon>Bacteria</taxon>
        <taxon>Pseudomonadati</taxon>
        <taxon>Pseudomonadota</taxon>
        <taxon>Gammaproteobacteria</taxon>
        <taxon>Pseudomonadales</taxon>
        <taxon>Pseudomonadaceae</taxon>
        <taxon>Pseudomonas</taxon>
    </lineage>
</organism>
<dbReference type="NCBIfam" id="TIGR00180">
    <property type="entry name" value="parB_part"/>
    <property type="match status" value="1"/>
</dbReference>
<dbReference type="InterPro" id="IPR004437">
    <property type="entry name" value="ParB/RepB/Spo0J"/>
</dbReference>
<evidence type="ECO:0000313" key="6">
    <source>
        <dbReference type="Proteomes" id="UP000616499"/>
    </source>
</evidence>
<feature type="region of interest" description="Disordered" evidence="3">
    <location>
        <begin position="40"/>
        <end position="70"/>
    </location>
</feature>
<dbReference type="Gene3D" id="1.10.10.2830">
    <property type="match status" value="1"/>
</dbReference>
<evidence type="ECO:0000256" key="1">
    <source>
        <dbReference type="ARBA" id="ARBA00006295"/>
    </source>
</evidence>
<proteinExistence type="inferred from homology"/>
<reference evidence="6" key="1">
    <citation type="journal article" date="2019" name="Int. J. Syst. Evol. Microbiol.">
        <title>The Global Catalogue of Microorganisms (GCM) 10K type strain sequencing project: providing services to taxonomists for standard genome sequencing and annotation.</title>
        <authorList>
            <consortium name="The Broad Institute Genomics Platform"/>
            <consortium name="The Broad Institute Genome Sequencing Center for Infectious Disease"/>
            <person name="Wu L."/>
            <person name="Ma J."/>
        </authorList>
    </citation>
    <scope>NUCLEOTIDE SEQUENCE [LARGE SCALE GENOMIC DNA]</scope>
    <source>
        <strain evidence="6">JCM 13501</strain>
    </source>
</reference>
<keyword evidence="2" id="KW-0159">Chromosome partition</keyword>
<evidence type="ECO:0000259" key="4">
    <source>
        <dbReference type="SMART" id="SM00470"/>
    </source>
</evidence>
<dbReference type="PANTHER" id="PTHR33375">
    <property type="entry name" value="CHROMOSOME-PARTITIONING PROTEIN PARB-RELATED"/>
    <property type="match status" value="1"/>
</dbReference>
<protein>
    <submittedName>
        <fullName evidence="5">Chromosome partitioning protein ParB</fullName>
    </submittedName>
</protein>
<dbReference type="EMBL" id="BMNW01000021">
    <property type="protein sequence ID" value="GGM31030.1"/>
    <property type="molecule type" value="Genomic_DNA"/>
</dbReference>
<comment type="similarity">
    <text evidence="1">Belongs to the ParB family.</text>
</comment>
<dbReference type="Proteomes" id="UP000616499">
    <property type="component" value="Unassembled WGS sequence"/>
</dbReference>
<sequence length="343" mass="37626">MKSTRRLGQDGTQMGHSRVVPLVEADLSRSQEDILKELGLLDSSQASPSPSSSAALLEAAKSRPSGKTEDVKLPPAFTSDAGNASLALLPIDIIDPGRYQPRLHFDEESISLLASTIERGQGLTNPIIVRPVDGERYELIGGERRLRAHKLLGKSHIFALIRQYSDEEAAIMSCTDNDAREDLSDYERGRGYKQLLDSGMVKHQTQLSQRVGKSMSTISRCLAYFKLPADVIAMLDQNPLLIGNKLVGDFVRFTDQGYAELVLEAVRKISKGTSQEAALQWLKAEVTRTVHPKVPKPSVSLTLDNGMGLVNAQIDGHKLILTCLREISPEQLLSLLKNTFSPS</sequence>
<dbReference type="InterPro" id="IPR003115">
    <property type="entry name" value="ParB_N"/>
</dbReference>
<evidence type="ECO:0000313" key="5">
    <source>
        <dbReference type="EMBL" id="GGM31030.1"/>
    </source>
</evidence>
<dbReference type="RefSeq" id="WP_188868581.1">
    <property type="nucleotide sequence ID" value="NZ_BMNW01000021.1"/>
</dbReference>
<evidence type="ECO:0000256" key="2">
    <source>
        <dbReference type="ARBA" id="ARBA00022829"/>
    </source>
</evidence>
<accession>A0ABQ2H498</accession>
<dbReference type="SUPFAM" id="SSF110849">
    <property type="entry name" value="ParB/Sulfiredoxin"/>
    <property type="match status" value="1"/>
</dbReference>
<feature type="domain" description="ParB-like N-terminal" evidence="4">
    <location>
        <begin position="87"/>
        <end position="178"/>
    </location>
</feature>
<feature type="region of interest" description="Disordered" evidence="3">
    <location>
        <begin position="1"/>
        <end position="22"/>
    </location>
</feature>
<gene>
    <name evidence="5" type="ORF">GCM10009425_47100</name>
</gene>
<dbReference type="InterPro" id="IPR050336">
    <property type="entry name" value="Chromosome_partition/occlusion"/>
</dbReference>
<dbReference type="SUPFAM" id="SSF109709">
    <property type="entry name" value="KorB DNA-binding domain-like"/>
    <property type="match status" value="1"/>
</dbReference>
<dbReference type="Pfam" id="PF02195">
    <property type="entry name" value="ParB_N"/>
    <property type="match status" value="1"/>
</dbReference>
<dbReference type="Gene3D" id="3.90.1530.10">
    <property type="entry name" value="Conserved hypothetical protein from pyrococcus furiosus pfu- 392566-001, ParB domain"/>
    <property type="match status" value="1"/>
</dbReference>